<keyword evidence="6" id="KW-0545">Nucleotide biosynthesis</keyword>
<evidence type="ECO:0000313" key="11">
    <source>
        <dbReference type="EMBL" id="GAX72782.1"/>
    </source>
</evidence>
<keyword evidence="7" id="KW-0547">Nucleotide-binding</keyword>
<dbReference type="PANTHER" id="PTHR10344:SF1">
    <property type="entry name" value="THYMIDYLATE KINASE"/>
    <property type="match status" value="1"/>
</dbReference>
<dbReference type="FunFam" id="3.40.50.300:FF:000679">
    <property type="entry name" value="Thymidylate kinase"/>
    <property type="match status" value="1"/>
</dbReference>
<evidence type="ECO:0000256" key="9">
    <source>
        <dbReference type="ARBA" id="ARBA00022840"/>
    </source>
</evidence>
<dbReference type="SUPFAM" id="SSF52540">
    <property type="entry name" value="P-loop containing nucleoside triphosphate hydrolases"/>
    <property type="match status" value="1"/>
</dbReference>
<evidence type="ECO:0000259" key="10">
    <source>
        <dbReference type="Pfam" id="PF02223"/>
    </source>
</evidence>
<keyword evidence="9" id="KW-0067">ATP-binding</keyword>
<organism evidence="11 12">
    <name type="scientific">Chlamydomonas eustigma</name>
    <dbReference type="NCBI Taxonomy" id="1157962"/>
    <lineage>
        <taxon>Eukaryota</taxon>
        <taxon>Viridiplantae</taxon>
        <taxon>Chlorophyta</taxon>
        <taxon>core chlorophytes</taxon>
        <taxon>Chlorophyceae</taxon>
        <taxon>CS clade</taxon>
        <taxon>Chlamydomonadales</taxon>
        <taxon>Chlamydomonadaceae</taxon>
        <taxon>Chlamydomonas</taxon>
    </lineage>
</organism>
<dbReference type="EMBL" id="BEGY01000001">
    <property type="protein sequence ID" value="GAX72782.1"/>
    <property type="molecule type" value="Genomic_DNA"/>
</dbReference>
<comment type="pathway">
    <text evidence="1">Pyrimidine metabolism; dTTP biosynthesis.</text>
</comment>
<dbReference type="InterPro" id="IPR039430">
    <property type="entry name" value="Thymidylate_kin-like_dom"/>
</dbReference>
<dbReference type="InterPro" id="IPR018094">
    <property type="entry name" value="Thymidylate_kinase"/>
</dbReference>
<dbReference type="Gene3D" id="3.40.50.300">
    <property type="entry name" value="P-loop containing nucleotide triphosphate hydrolases"/>
    <property type="match status" value="1"/>
</dbReference>
<proteinExistence type="inferred from homology"/>
<dbReference type="CDD" id="cd01672">
    <property type="entry name" value="TMPK"/>
    <property type="match status" value="1"/>
</dbReference>
<evidence type="ECO:0000256" key="4">
    <source>
        <dbReference type="ARBA" id="ARBA00017144"/>
    </source>
</evidence>
<dbReference type="GO" id="GO:0004798">
    <property type="term" value="F:dTMP kinase activity"/>
    <property type="evidence" value="ECO:0007669"/>
    <property type="project" value="UniProtKB-EC"/>
</dbReference>
<dbReference type="GO" id="GO:0005829">
    <property type="term" value="C:cytosol"/>
    <property type="evidence" value="ECO:0007669"/>
    <property type="project" value="TreeGrafter"/>
</dbReference>
<dbReference type="InterPro" id="IPR027417">
    <property type="entry name" value="P-loop_NTPase"/>
</dbReference>
<dbReference type="EC" id="2.7.4.9" evidence="3"/>
<evidence type="ECO:0000256" key="6">
    <source>
        <dbReference type="ARBA" id="ARBA00022727"/>
    </source>
</evidence>
<dbReference type="GO" id="GO:0005634">
    <property type="term" value="C:nucleus"/>
    <property type="evidence" value="ECO:0007669"/>
    <property type="project" value="TreeGrafter"/>
</dbReference>
<dbReference type="AlphaFoldDB" id="A0A250WQ47"/>
<reference evidence="11 12" key="1">
    <citation type="submission" date="2017-08" db="EMBL/GenBank/DDBJ databases">
        <title>Acidophilic green algal genome provides insights into adaptation to an acidic environment.</title>
        <authorList>
            <person name="Hirooka S."/>
            <person name="Hirose Y."/>
            <person name="Kanesaki Y."/>
            <person name="Higuchi S."/>
            <person name="Fujiwara T."/>
            <person name="Onuma R."/>
            <person name="Era A."/>
            <person name="Ohbayashi R."/>
            <person name="Uzuka A."/>
            <person name="Nozaki H."/>
            <person name="Yoshikawa H."/>
            <person name="Miyagishima S.Y."/>
        </authorList>
    </citation>
    <scope>NUCLEOTIDE SEQUENCE [LARGE SCALE GENOMIC DNA]</scope>
    <source>
        <strain evidence="11 12">NIES-2499</strain>
    </source>
</reference>
<keyword evidence="12" id="KW-1185">Reference proteome</keyword>
<dbReference type="NCBIfam" id="TIGR00041">
    <property type="entry name" value="DTMP_kinase"/>
    <property type="match status" value="1"/>
</dbReference>
<evidence type="ECO:0000256" key="2">
    <source>
        <dbReference type="ARBA" id="ARBA00009776"/>
    </source>
</evidence>
<dbReference type="PANTHER" id="PTHR10344">
    <property type="entry name" value="THYMIDYLATE KINASE"/>
    <property type="match status" value="1"/>
</dbReference>
<evidence type="ECO:0000256" key="1">
    <source>
        <dbReference type="ARBA" id="ARBA00004992"/>
    </source>
</evidence>
<protein>
    <recommendedName>
        <fullName evidence="4">Thymidylate kinase</fullName>
        <ecNumber evidence="3">2.7.4.9</ecNumber>
    </recommendedName>
</protein>
<dbReference type="GO" id="GO:0005739">
    <property type="term" value="C:mitochondrion"/>
    <property type="evidence" value="ECO:0007669"/>
    <property type="project" value="TreeGrafter"/>
</dbReference>
<accession>A0A250WQ47</accession>
<dbReference type="STRING" id="1157962.A0A250WQ47"/>
<dbReference type="GO" id="GO:0005524">
    <property type="term" value="F:ATP binding"/>
    <property type="evidence" value="ECO:0007669"/>
    <property type="project" value="UniProtKB-KW"/>
</dbReference>
<dbReference type="GO" id="GO:0006233">
    <property type="term" value="P:dTDP biosynthetic process"/>
    <property type="evidence" value="ECO:0007669"/>
    <property type="project" value="InterPro"/>
</dbReference>
<dbReference type="GO" id="GO:0004550">
    <property type="term" value="F:nucleoside diphosphate kinase activity"/>
    <property type="evidence" value="ECO:0007669"/>
    <property type="project" value="TreeGrafter"/>
</dbReference>
<name>A0A250WQ47_9CHLO</name>
<dbReference type="Pfam" id="PF02223">
    <property type="entry name" value="Thymidylate_kin"/>
    <property type="match status" value="1"/>
</dbReference>
<evidence type="ECO:0000256" key="8">
    <source>
        <dbReference type="ARBA" id="ARBA00022777"/>
    </source>
</evidence>
<dbReference type="GO" id="GO:0006227">
    <property type="term" value="P:dUDP biosynthetic process"/>
    <property type="evidence" value="ECO:0007669"/>
    <property type="project" value="TreeGrafter"/>
</dbReference>
<sequence length="246" mass="27646">MLQRGAFILFEGIDRSGKTTQCNKLVECLQKSERKPEHWRFPDRSTELGKVINNFLSSKVELDDAAVHLVFAANRREKCKDMFNKLNSGISLVVDRYSYSGMAYTLAKDIPDMDQQWCMMPERGLPEPDLVLYMRVSPEVAASRGGYGEERYEKAEFQKKVAANFDMLKGKNWVEIDAGQPIQKIHDEVMKAVDDLYSSSRLSGPVGKLYTADGLKNSLADGQVVINVVQNNMSMKASPLPSDVPI</sequence>
<evidence type="ECO:0000256" key="3">
    <source>
        <dbReference type="ARBA" id="ARBA00012980"/>
    </source>
</evidence>
<comment type="similarity">
    <text evidence="2">Belongs to the thymidylate kinase family.</text>
</comment>
<keyword evidence="5" id="KW-0808">Transferase</keyword>
<evidence type="ECO:0000256" key="5">
    <source>
        <dbReference type="ARBA" id="ARBA00022679"/>
    </source>
</evidence>
<gene>
    <name evidence="11" type="ORF">CEUSTIGMA_g238.t1</name>
</gene>
<feature type="domain" description="Thymidylate kinase-like" evidence="10">
    <location>
        <begin position="10"/>
        <end position="189"/>
    </location>
</feature>
<comment type="caution">
    <text evidence="11">The sequence shown here is derived from an EMBL/GenBank/DDBJ whole genome shotgun (WGS) entry which is preliminary data.</text>
</comment>
<dbReference type="HAMAP" id="MF_00165">
    <property type="entry name" value="Thymidylate_kinase"/>
    <property type="match status" value="1"/>
</dbReference>
<evidence type="ECO:0000256" key="7">
    <source>
        <dbReference type="ARBA" id="ARBA00022741"/>
    </source>
</evidence>
<evidence type="ECO:0000313" key="12">
    <source>
        <dbReference type="Proteomes" id="UP000232323"/>
    </source>
</evidence>
<dbReference type="Proteomes" id="UP000232323">
    <property type="component" value="Unassembled WGS sequence"/>
</dbReference>
<dbReference type="GO" id="GO:0006235">
    <property type="term" value="P:dTTP biosynthetic process"/>
    <property type="evidence" value="ECO:0007669"/>
    <property type="project" value="TreeGrafter"/>
</dbReference>
<keyword evidence="8" id="KW-0418">Kinase</keyword>
<dbReference type="OrthoDB" id="425602at2759"/>